<gene>
    <name evidence="4" type="ORF">BVG16_23140</name>
</gene>
<keyword evidence="1" id="KW-0175">Coiled coil</keyword>
<feature type="compositionally biased region" description="Polar residues" evidence="2">
    <location>
        <begin position="247"/>
        <end position="288"/>
    </location>
</feature>
<evidence type="ECO:0000259" key="3">
    <source>
        <dbReference type="SMART" id="SM00858"/>
    </source>
</evidence>
<dbReference type="InterPro" id="IPR013974">
    <property type="entry name" value="SAF"/>
</dbReference>
<dbReference type="Pfam" id="PF13144">
    <property type="entry name" value="ChapFlgA"/>
    <property type="match status" value="1"/>
</dbReference>
<evidence type="ECO:0000256" key="2">
    <source>
        <dbReference type="SAM" id="MobiDB-lite"/>
    </source>
</evidence>
<feature type="compositionally biased region" description="Polar residues" evidence="2">
    <location>
        <begin position="297"/>
        <end position="309"/>
    </location>
</feature>
<dbReference type="OrthoDB" id="2840666at2"/>
<dbReference type="STRING" id="1324314.BVG16_23140"/>
<name>A0A1T2X4P4_9BACL</name>
<dbReference type="Gene3D" id="3.90.1210.10">
    <property type="entry name" value="Antifreeze-like/N-acetylneuraminic acid synthase C-terminal domain"/>
    <property type="match status" value="1"/>
</dbReference>
<protein>
    <recommendedName>
        <fullName evidence="3">SAF domain-containing protein</fullName>
    </recommendedName>
</protein>
<dbReference type="AlphaFoldDB" id="A0A1T2X4P4"/>
<proteinExistence type="predicted"/>
<keyword evidence="5" id="KW-1185">Reference proteome</keyword>
<reference evidence="4 5" key="1">
    <citation type="submission" date="2017-01" db="EMBL/GenBank/DDBJ databases">
        <title>Genome analysis of Paenibacillus selenitrireducens ES3-24.</title>
        <authorList>
            <person name="Xu D."/>
            <person name="Yao R."/>
            <person name="Zheng S."/>
        </authorList>
    </citation>
    <scope>NUCLEOTIDE SEQUENCE [LARGE SCALE GENOMIC DNA]</scope>
    <source>
        <strain evidence="4 5">ES3-24</strain>
    </source>
</reference>
<feature type="region of interest" description="Disordered" evidence="2">
    <location>
        <begin position="247"/>
        <end position="320"/>
    </location>
</feature>
<organism evidence="4 5">
    <name type="scientific">Paenibacillus selenitireducens</name>
    <dbReference type="NCBI Taxonomy" id="1324314"/>
    <lineage>
        <taxon>Bacteria</taxon>
        <taxon>Bacillati</taxon>
        <taxon>Bacillota</taxon>
        <taxon>Bacilli</taxon>
        <taxon>Bacillales</taxon>
        <taxon>Paenibacillaceae</taxon>
        <taxon>Paenibacillus</taxon>
    </lineage>
</organism>
<dbReference type="SMART" id="SM00858">
    <property type="entry name" value="SAF"/>
    <property type="match status" value="1"/>
</dbReference>
<evidence type="ECO:0000313" key="4">
    <source>
        <dbReference type="EMBL" id="OPA74656.1"/>
    </source>
</evidence>
<evidence type="ECO:0000313" key="5">
    <source>
        <dbReference type="Proteomes" id="UP000190188"/>
    </source>
</evidence>
<dbReference type="InterPro" id="IPR017585">
    <property type="entry name" value="SAF_FlgA"/>
</dbReference>
<evidence type="ECO:0000256" key="1">
    <source>
        <dbReference type="SAM" id="Coils"/>
    </source>
</evidence>
<feature type="coiled-coil region" evidence="1">
    <location>
        <begin position="17"/>
        <end position="44"/>
    </location>
</feature>
<dbReference type="EMBL" id="MSZX01000010">
    <property type="protein sequence ID" value="OPA74656.1"/>
    <property type="molecule type" value="Genomic_DNA"/>
</dbReference>
<feature type="domain" description="SAF" evidence="3">
    <location>
        <begin position="46"/>
        <end position="108"/>
    </location>
</feature>
<dbReference type="Proteomes" id="UP000190188">
    <property type="component" value="Unassembled WGS sequence"/>
</dbReference>
<accession>A0A1T2X4P4</accession>
<comment type="caution">
    <text evidence="4">The sequence shown here is derived from an EMBL/GenBank/DDBJ whole genome shotgun (WGS) entry which is preliminary data.</text>
</comment>
<dbReference type="CDD" id="cd11614">
    <property type="entry name" value="SAF_CpaB_FlgA_like"/>
    <property type="match status" value="1"/>
</dbReference>
<sequence>MGTLFVSYMIYWQFHIQQVKKDINEQYEQRISKLQEAQKQQQAQFKKAWVMKSGIMAGSKIMAKDIVQRDVTIEAAAANLVTNKEELIGKIAKIDLAQNTPIMKSMLYTDQVTPTDLRHEQFAQIILPLHLSNQDVMDVRIQFPTGQDYIVLSKKKVQLMGSNIVSVQLNEQEILMMSSAMVDAMIHHGSIYALTYVDPEMQSASIINYPSNAEVLDLIETDLNILEKAKTALAKVARQKLEKALEQQLSMSGGQSPRQPIQDHTNDTQLNASHPSTQPIENSLSPSKNDLVEPVTPDQTQVFEQQSGLDQDPIEGPVLP</sequence>
<dbReference type="RefSeq" id="WP_078501572.1">
    <property type="nucleotide sequence ID" value="NZ_MSZX01000010.1"/>
</dbReference>